<evidence type="ECO:0000313" key="5">
    <source>
        <dbReference type="EMBL" id="OLL25853.1"/>
    </source>
</evidence>
<keyword evidence="4" id="KW-0378">Hydrolase</keyword>
<evidence type="ECO:0000256" key="4">
    <source>
        <dbReference type="ARBA" id="ARBA00022801"/>
    </source>
</evidence>
<sequence>MDKFFAAVDASQDTFIKRLANAVAIPSVSADIEHRPEVFRMSKFLIKELEAIGVKVEQRHPGKQKLNGTEIDLPPVILGSYGNDPAKKTLLVYGHYDVQPALLEDGWHSDPFKLVRNDKDQLVGRGSSDDKGPVLGWINALEAYKIAGIEVPVNVKFCFEGMEESGSEGLDDIIHKEAKKYFSNVDCFCIRQVPVSPFAHDIVIIIGSEPRNPA</sequence>
<keyword evidence="6" id="KW-1185">Reference proteome</keyword>
<dbReference type="STRING" id="1198029.A0A1U7LTE2"/>
<dbReference type="InterPro" id="IPR051458">
    <property type="entry name" value="Cyt/Met_Dipeptidase"/>
</dbReference>
<evidence type="ECO:0000256" key="3">
    <source>
        <dbReference type="ARBA" id="ARBA00022723"/>
    </source>
</evidence>
<dbReference type="GO" id="GO:0046872">
    <property type="term" value="F:metal ion binding"/>
    <property type="evidence" value="ECO:0007669"/>
    <property type="project" value="UniProtKB-KW"/>
</dbReference>
<gene>
    <name evidence="5" type="ORF">NEOLI_002714</name>
</gene>
<dbReference type="OrthoDB" id="7832001at2759"/>
<comment type="similarity">
    <text evidence="1">Belongs to the peptidase M20A family.</text>
</comment>
<dbReference type="Gene3D" id="3.40.630.10">
    <property type="entry name" value="Zn peptidases"/>
    <property type="match status" value="1"/>
</dbReference>
<dbReference type="OMA" id="FRASNID"/>
<dbReference type="AlphaFoldDB" id="A0A1U7LTE2"/>
<name>A0A1U7LTE2_NEOID</name>
<dbReference type="PROSITE" id="PS00759">
    <property type="entry name" value="ARGE_DAPE_CPG2_2"/>
    <property type="match status" value="1"/>
</dbReference>
<comment type="caution">
    <text evidence="5">The sequence shown here is derived from an EMBL/GenBank/DDBJ whole genome shotgun (WGS) entry which is preliminary data.</text>
</comment>
<dbReference type="GO" id="GO:0008233">
    <property type="term" value="F:peptidase activity"/>
    <property type="evidence" value="ECO:0007669"/>
    <property type="project" value="UniProtKB-KW"/>
</dbReference>
<dbReference type="PANTHER" id="PTHR43270">
    <property type="entry name" value="BETA-ALA-HIS DIPEPTIDASE"/>
    <property type="match status" value="1"/>
</dbReference>
<proteinExistence type="inferred from homology"/>
<dbReference type="Pfam" id="PF01546">
    <property type="entry name" value="Peptidase_M20"/>
    <property type="match status" value="1"/>
</dbReference>
<evidence type="ECO:0000313" key="6">
    <source>
        <dbReference type="Proteomes" id="UP000186594"/>
    </source>
</evidence>
<organism evidence="5 6">
    <name type="scientific">Neolecta irregularis (strain DAH-3)</name>
    <dbReference type="NCBI Taxonomy" id="1198029"/>
    <lineage>
        <taxon>Eukaryota</taxon>
        <taxon>Fungi</taxon>
        <taxon>Dikarya</taxon>
        <taxon>Ascomycota</taxon>
        <taxon>Taphrinomycotina</taxon>
        <taxon>Neolectales</taxon>
        <taxon>Neolectaceae</taxon>
        <taxon>Neolecta</taxon>
    </lineage>
</organism>
<dbReference type="Proteomes" id="UP000186594">
    <property type="component" value="Unassembled WGS sequence"/>
</dbReference>
<dbReference type="InterPro" id="IPR001261">
    <property type="entry name" value="ArgE/DapE_CS"/>
</dbReference>
<dbReference type="EMBL" id="LXFE01000301">
    <property type="protein sequence ID" value="OLL25853.1"/>
    <property type="molecule type" value="Genomic_DNA"/>
</dbReference>
<dbReference type="SUPFAM" id="SSF53187">
    <property type="entry name" value="Zn-dependent exopeptidases"/>
    <property type="match status" value="1"/>
</dbReference>
<keyword evidence="2" id="KW-0645">Protease</keyword>
<dbReference type="GO" id="GO:0006508">
    <property type="term" value="P:proteolysis"/>
    <property type="evidence" value="ECO:0007669"/>
    <property type="project" value="UniProtKB-KW"/>
</dbReference>
<dbReference type="InterPro" id="IPR002933">
    <property type="entry name" value="Peptidase_M20"/>
</dbReference>
<protein>
    <submittedName>
        <fullName evidence="5">Cys-Gly metallodipeptidase dug1</fullName>
    </submittedName>
</protein>
<evidence type="ECO:0000256" key="2">
    <source>
        <dbReference type="ARBA" id="ARBA00022670"/>
    </source>
</evidence>
<dbReference type="PANTHER" id="PTHR43270:SF4">
    <property type="entry name" value="CARNOSINE DIPEPTIDASE 2, ISOFORM A"/>
    <property type="match status" value="1"/>
</dbReference>
<reference evidence="5 6" key="1">
    <citation type="submission" date="2016-04" db="EMBL/GenBank/DDBJ databases">
        <title>Evolutionary innovation and constraint leading to complex multicellularity in the Ascomycota.</title>
        <authorList>
            <person name="Cisse O."/>
            <person name="Nguyen A."/>
            <person name="Hewitt D.A."/>
            <person name="Jedd G."/>
            <person name="Stajich J.E."/>
        </authorList>
    </citation>
    <scope>NUCLEOTIDE SEQUENCE [LARGE SCALE GENOMIC DNA]</scope>
    <source>
        <strain evidence="5 6">DAH-3</strain>
    </source>
</reference>
<evidence type="ECO:0000256" key="1">
    <source>
        <dbReference type="ARBA" id="ARBA00006247"/>
    </source>
</evidence>
<accession>A0A1U7LTE2</accession>
<keyword evidence="3" id="KW-0479">Metal-binding</keyword>